<name>A0A921B396_9LACO</name>
<dbReference type="GO" id="GO:0004519">
    <property type="term" value="F:endonuclease activity"/>
    <property type="evidence" value="ECO:0007669"/>
    <property type="project" value="UniProtKB-KW"/>
</dbReference>
<feature type="domain" description="HNH nuclease" evidence="2">
    <location>
        <begin position="148"/>
        <end position="197"/>
    </location>
</feature>
<evidence type="ECO:0000313" key="3">
    <source>
        <dbReference type="EMBL" id="HJE15111.1"/>
    </source>
</evidence>
<dbReference type="Proteomes" id="UP000774947">
    <property type="component" value="Unassembled WGS sequence"/>
</dbReference>
<dbReference type="InterPro" id="IPR002711">
    <property type="entry name" value="HNH"/>
</dbReference>
<dbReference type="SMART" id="SM00507">
    <property type="entry name" value="HNHc"/>
    <property type="match status" value="1"/>
</dbReference>
<keyword evidence="1" id="KW-0175">Coiled coil</keyword>
<dbReference type="EMBL" id="DYXY01000087">
    <property type="protein sequence ID" value="HJE15111.1"/>
    <property type="molecule type" value="Genomic_DNA"/>
</dbReference>
<dbReference type="InterPro" id="IPR003615">
    <property type="entry name" value="HNH_nuc"/>
</dbReference>
<feature type="coiled-coil region" evidence="1">
    <location>
        <begin position="214"/>
        <end position="248"/>
    </location>
</feature>
<reference evidence="3" key="2">
    <citation type="submission" date="2021-09" db="EMBL/GenBank/DDBJ databases">
        <authorList>
            <person name="Gilroy R."/>
        </authorList>
    </citation>
    <scope>NUCLEOTIDE SEQUENCE</scope>
    <source>
        <strain evidence="3">CHK173-2119</strain>
    </source>
</reference>
<sequence>MRIRCQYCRLNLAEEHFYLGKKQLTSICDICQTRGLLIGNFANLQSLGLAMARQWVYLGLPDNFNQEQLIALTLTKAERKSCNSLIDSFDVLPGSWQDQSLRFQFYQHVIKWQNQPDTVKLTGNFPIDLENLGCDTTAIFDKNNLDYTTRLYIREKYHYVCQYCGRYGDSIDHKDPVSLSDDNSLDNLTLSCHECNKLKGSMPYQQFVQWNNEILATLNKLRRYQQTIERLTQRQKKLQSQLAVARHLASSEQAANLQPLRRQIKVLQGLLDGENSDYQKLIQIRHDYIISHYVTWQLEQEED</sequence>
<reference evidence="3" key="1">
    <citation type="journal article" date="2021" name="PeerJ">
        <title>Extensive microbial diversity within the chicken gut microbiome revealed by metagenomics and culture.</title>
        <authorList>
            <person name="Gilroy R."/>
            <person name="Ravi A."/>
            <person name="Getino M."/>
            <person name="Pursley I."/>
            <person name="Horton D.L."/>
            <person name="Alikhan N.F."/>
            <person name="Baker D."/>
            <person name="Gharbi K."/>
            <person name="Hall N."/>
            <person name="Watson M."/>
            <person name="Adriaenssens E.M."/>
            <person name="Foster-Nyarko E."/>
            <person name="Jarju S."/>
            <person name="Secka A."/>
            <person name="Antonio M."/>
            <person name="Oren A."/>
            <person name="Chaudhuri R.R."/>
            <person name="La Ragione R."/>
            <person name="Hildebrand F."/>
            <person name="Pallen M.J."/>
        </authorList>
    </citation>
    <scope>NUCLEOTIDE SEQUENCE</scope>
    <source>
        <strain evidence="3">CHK173-2119</strain>
    </source>
</reference>
<evidence type="ECO:0000259" key="2">
    <source>
        <dbReference type="SMART" id="SM00507"/>
    </source>
</evidence>
<dbReference type="Pfam" id="PF01844">
    <property type="entry name" value="HNH"/>
    <property type="match status" value="1"/>
</dbReference>
<dbReference type="GO" id="GO:0008270">
    <property type="term" value="F:zinc ion binding"/>
    <property type="evidence" value="ECO:0007669"/>
    <property type="project" value="InterPro"/>
</dbReference>
<comment type="caution">
    <text evidence="3">The sequence shown here is derived from an EMBL/GenBank/DDBJ whole genome shotgun (WGS) entry which is preliminary data.</text>
</comment>
<keyword evidence="3" id="KW-0540">Nuclease</keyword>
<dbReference type="Gene3D" id="1.10.30.50">
    <property type="match status" value="1"/>
</dbReference>
<evidence type="ECO:0000313" key="4">
    <source>
        <dbReference type="Proteomes" id="UP000774947"/>
    </source>
</evidence>
<keyword evidence="3" id="KW-0378">Hydrolase</keyword>
<evidence type="ECO:0000256" key="1">
    <source>
        <dbReference type="SAM" id="Coils"/>
    </source>
</evidence>
<protein>
    <submittedName>
        <fullName evidence="3">HNH endonuclease</fullName>
    </submittedName>
</protein>
<dbReference type="CDD" id="cd00085">
    <property type="entry name" value="HNHc"/>
    <property type="match status" value="1"/>
</dbReference>
<keyword evidence="3" id="KW-0255">Endonuclease</keyword>
<organism evidence="3 4">
    <name type="scientific">Lapidilactobacillus dextrinicus</name>
    <dbReference type="NCBI Taxonomy" id="51664"/>
    <lineage>
        <taxon>Bacteria</taxon>
        <taxon>Bacillati</taxon>
        <taxon>Bacillota</taxon>
        <taxon>Bacilli</taxon>
        <taxon>Lactobacillales</taxon>
        <taxon>Lactobacillaceae</taxon>
        <taxon>Lapidilactobacillus</taxon>
    </lineage>
</organism>
<dbReference type="AlphaFoldDB" id="A0A921B396"/>
<gene>
    <name evidence="3" type="ORF">K8W17_03435</name>
</gene>
<accession>A0A921B396</accession>
<dbReference type="GO" id="GO:0003676">
    <property type="term" value="F:nucleic acid binding"/>
    <property type="evidence" value="ECO:0007669"/>
    <property type="project" value="InterPro"/>
</dbReference>
<proteinExistence type="predicted"/>